<dbReference type="EMBL" id="FN595513">
    <property type="protein sequence ID" value="CBI25250.3"/>
    <property type="molecule type" value="Genomic_DNA"/>
</dbReference>
<keyword evidence="2" id="KW-1185">Reference proteome</keyword>
<proteinExistence type="predicted"/>
<dbReference type="HOGENOM" id="CLU_1920931_0_0_1"/>
<dbReference type="PaxDb" id="29760-VIT_09s0018g01480.t01"/>
<evidence type="ECO:0000313" key="2">
    <source>
        <dbReference type="Proteomes" id="UP000009183"/>
    </source>
</evidence>
<sequence>MITGFIYNCLKVVNLMKHSSLCIDTISKRECNQPYYFTLFMGSLQEANSLGGSSASFLLDILFGNLFNDIVSDLAICLFLDVMCEYDFFFLTLQVKQRELWSRDLLGGILGQHLIHSSAKSHASFVTGSVTF</sequence>
<name>D7T418_VITVI</name>
<evidence type="ECO:0000313" key="1">
    <source>
        <dbReference type="EMBL" id="CBI25250.3"/>
    </source>
</evidence>
<gene>
    <name evidence="1" type="ordered locus">VIT_09s0018g01480</name>
</gene>
<accession>D7T418</accession>
<protein>
    <submittedName>
        <fullName evidence="1">Uncharacterized protein</fullName>
    </submittedName>
</protein>
<dbReference type="InParanoid" id="D7T418"/>
<dbReference type="Proteomes" id="UP000009183">
    <property type="component" value="Chromosome 9"/>
</dbReference>
<reference evidence="2" key="1">
    <citation type="journal article" date="2007" name="Nature">
        <title>The grapevine genome sequence suggests ancestral hexaploidization in major angiosperm phyla.</title>
        <authorList>
            <consortium name="The French-Italian Public Consortium for Grapevine Genome Characterization."/>
            <person name="Jaillon O."/>
            <person name="Aury J.-M."/>
            <person name="Noel B."/>
            <person name="Policriti A."/>
            <person name="Clepet C."/>
            <person name="Casagrande A."/>
            <person name="Choisne N."/>
            <person name="Aubourg S."/>
            <person name="Vitulo N."/>
            <person name="Jubin C."/>
            <person name="Vezzi A."/>
            <person name="Legeai F."/>
            <person name="Hugueney P."/>
            <person name="Dasilva C."/>
            <person name="Horner D."/>
            <person name="Mica E."/>
            <person name="Jublot D."/>
            <person name="Poulain J."/>
            <person name="Bruyere C."/>
            <person name="Billault A."/>
            <person name="Segurens B."/>
            <person name="Gouyvenoux M."/>
            <person name="Ugarte E."/>
            <person name="Cattonaro F."/>
            <person name="Anthouard V."/>
            <person name="Vico V."/>
            <person name="Del Fabbro C."/>
            <person name="Alaux M."/>
            <person name="Di Gaspero G."/>
            <person name="Dumas V."/>
            <person name="Felice N."/>
            <person name="Paillard S."/>
            <person name="Juman I."/>
            <person name="Moroldo M."/>
            <person name="Scalabrin S."/>
            <person name="Canaguier A."/>
            <person name="Le Clainche I."/>
            <person name="Malacrida G."/>
            <person name="Durand E."/>
            <person name="Pesole G."/>
            <person name="Laucou V."/>
            <person name="Chatelet P."/>
            <person name="Merdinoglu D."/>
            <person name="Delledonne M."/>
            <person name="Pezzotti M."/>
            <person name="Lecharny A."/>
            <person name="Scarpelli C."/>
            <person name="Artiguenave F."/>
            <person name="Pe M.E."/>
            <person name="Valle G."/>
            <person name="Morgante M."/>
            <person name="Caboche M."/>
            <person name="Adam-Blondon A.-F."/>
            <person name="Weissenbach J."/>
            <person name="Quetier F."/>
            <person name="Wincker P."/>
        </authorList>
    </citation>
    <scope>NUCLEOTIDE SEQUENCE [LARGE SCALE GENOMIC DNA]</scope>
    <source>
        <strain evidence="2">cv. Pinot noir / PN40024</strain>
    </source>
</reference>
<organism evidence="1 2">
    <name type="scientific">Vitis vinifera</name>
    <name type="common">Grape</name>
    <dbReference type="NCBI Taxonomy" id="29760"/>
    <lineage>
        <taxon>Eukaryota</taxon>
        <taxon>Viridiplantae</taxon>
        <taxon>Streptophyta</taxon>
        <taxon>Embryophyta</taxon>
        <taxon>Tracheophyta</taxon>
        <taxon>Spermatophyta</taxon>
        <taxon>Magnoliopsida</taxon>
        <taxon>eudicotyledons</taxon>
        <taxon>Gunneridae</taxon>
        <taxon>Pentapetalae</taxon>
        <taxon>rosids</taxon>
        <taxon>Vitales</taxon>
        <taxon>Vitaceae</taxon>
        <taxon>Viteae</taxon>
        <taxon>Vitis</taxon>
    </lineage>
</organism>
<dbReference type="AlphaFoldDB" id="D7T418"/>